<name>A0A8R2NJH0_ACYPI</name>
<dbReference type="KEGG" id="api:100573315"/>
<accession>A0A8R2NJH0</accession>
<dbReference type="Proteomes" id="UP000007819">
    <property type="component" value="Chromosome X"/>
</dbReference>
<dbReference type="SUPFAM" id="SSF53098">
    <property type="entry name" value="Ribonuclease H-like"/>
    <property type="match status" value="1"/>
</dbReference>
<dbReference type="InterPro" id="IPR012337">
    <property type="entry name" value="RNaseH-like_sf"/>
</dbReference>
<proteinExistence type="predicted"/>
<evidence type="ECO:0000313" key="2">
    <source>
        <dbReference type="Proteomes" id="UP000007819"/>
    </source>
</evidence>
<protein>
    <submittedName>
        <fullName evidence="1">Uncharacterized protein</fullName>
    </submittedName>
</protein>
<reference evidence="1" key="2">
    <citation type="submission" date="2022-06" db="UniProtKB">
        <authorList>
            <consortium name="EnsemblMetazoa"/>
        </authorList>
    </citation>
    <scope>IDENTIFICATION</scope>
</reference>
<dbReference type="RefSeq" id="XP_029341115.1">
    <property type="nucleotide sequence ID" value="XM_029485255.1"/>
</dbReference>
<sequence>MLNGELQRQRIGLFQQLVEMNDASNEQEQQATCELEMIAVWPFTGGPPPAVPYAVEGSIVVGGGRERLRSGHMETQISKNNDLEVDEPVYKLVNDNSDTSSTSDDNNYNNSDLENVLTFNSGPDDGEIADSLNENFDDIHEQLKKQFEKIVTDIVAQNIDGIFCVTHTLQLAVIDSLKGSTVEKLLKKMRVLVEKLRNQTYLYLIKKEKLKSPVLYYLTRWHSTVDMLEKVQCLRPFILYMSANDSKLNKLCISSFEWQQDALCKALLLFFFCINEDRRENHNLHYSSPKSFTTCQDINKKIAI</sequence>
<reference evidence="2" key="1">
    <citation type="submission" date="2010-06" db="EMBL/GenBank/DDBJ databases">
        <authorList>
            <person name="Jiang H."/>
            <person name="Abraham K."/>
            <person name="Ali S."/>
            <person name="Alsbrooks S.L."/>
            <person name="Anim B.N."/>
            <person name="Anosike U.S."/>
            <person name="Attaway T."/>
            <person name="Bandaranaike D.P."/>
            <person name="Battles P.K."/>
            <person name="Bell S.N."/>
            <person name="Bell A.V."/>
            <person name="Beltran B."/>
            <person name="Bickham C."/>
            <person name="Bustamante Y."/>
            <person name="Caleb T."/>
            <person name="Canada A."/>
            <person name="Cardenas V."/>
            <person name="Carter K."/>
            <person name="Chacko J."/>
            <person name="Chandrabose M.N."/>
            <person name="Chavez D."/>
            <person name="Chavez A."/>
            <person name="Chen L."/>
            <person name="Chu H.-S."/>
            <person name="Claassen K.J."/>
            <person name="Cockrell R."/>
            <person name="Collins M."/>
            <person name="Cooper J.A."/>
            <person name="Cree A."/>
            <person name="Curry S.M."/>
            <person name="Da Y."/>
            <person name="Dao M.D."/>
            <person name="Das B."/>
            <person name="Davila M.-L."/>
            <person name="Davy-Carroll L."/>
            <person name="Denson S."/>
            <person name="Dinh H."/>
            <person name="Ebong V.E."/>
            <person name="Edwards J.R."/>
            <person name="Egan A."/>
            <person name="El-Daye J."/>
            <person name="Escobedo L."/>
            <person name="Fernandez S."/>
            <person name="Fernando P.R."/>
            <person name="Flagg N."/>
            <person name="Forbes L.D."/>
            <person name="Fowler R.G."/>
            <person name="Fu Q."/>
            <person name="Gabisi R.A."/>
            <person name="Ganer J."/>
            <person name="Garbino Pronczuk A."/>
            <person name="Garcia R.M."/>
            <person name="Garner T."/>
            <person name="Garrett T.E."/>
            <person name="Gonzalez D.A."/>
            <person name="Hamid H."/>
            <person name="Hawkins E.S."/>
            <person name="Hirani K."/>
            <person name="Hogues M.E."/>
            <person name="Hollins B."/>
            <person name="Hsiao C.-H."/>
            <person name="Jabil R."/>
            <person name="James M.L."/>
            <person name="Jhangiani S.N."/>
            <person name="Johnson B."/>
            <person name="Johnson Q."/>
            <person name="Joshi V."/>
            <person name="Kalu J.B."/>
            <person name="Kam C."/>
            <person name="Kashfia A."/>
            <person name="Keebler J."/>
            <person name="Kisamo H."/>
            <person name="Kovar C.L."/>
            <person name="Lago L.A."/>
            <person name="Lai C.-Y."/>
            <person name="Laidlaw J."/>
            <person name="Lara F."/>
            <person name="Le T.-K."/>
            <person name="Lee S.L."/>
            <person name="Legall F.H."/>
            <person name="Lemon S.J."/>
            <person name="Lewis L.R."/>
            <person name="Li B."/>
            <person name="Liu Y."/>
            <person name="Liu Y.-S."/>
            <person name="Lopez J."/>
            <person name="Lozado R.J."/>
            <person name="Lu J."/>
            <person name="Madu R.C."/>
            <person name="Maheshwari M."/>
            <person name="Maheshwari R."/>
            <person name="Malloy K."/>
            <person name="Martinez E."/>
            <person name="Mathew T."/>
            <person name="Mercado I.C."/>
            <person name="Mercado C."/>
            <person name="Meyer B."/>
            <person name="Montgomery K."/>
            <person name="Morgan M.B."/>
            <person name="Munidasa M."/>
            <person name="Nazareth L.V."/>
            <person name="Nelson J."/>
            <person name="Ng B.M."/>
            <person name="Nguyen N.B."/>
            <person name="Nguyen P.Q."/>
            <person name="Nguyen T."/>
            <person name="Obregon M."/>
            <person name="Okwuonu G.O."/>
            <person name="Onwere C.G."/>
            <person name="Orozco G."/>
            <person name="Parra A."/>
            <person name="Patel S."/>
            <person name="Patil S."/>
            <person name="Perez A."/>
            <person name="Perez Y."/>
            <person name="Pham C."/>
            <person name="Primus E.L."/>
            <person name="Pu L.-L."/>
            <person name="Puazo M."/>
            <person name="Qin X."/>
            <person name="Quiroz J.B."/>
            <person name="Reese J."/>
            <person name="Richards S."/>
            <person name="Rives C.M."/>
            <person name="Robberts R."/>
            <person name="Ruiz S.J."/>
            <person name="Ruiz M.J."/>
            <person name="Santibanez J."/>
            <person name="Schneider B.W."/>
            <person name="Sisson I."/>
            <person name="Smith M."/>
            <person name="Sodergren E."/>
            <person name="Song X.-Z."/>
            <person name="Song B.B."/>
            <person name="Summersgill H."/>
            <person name="Thelus R."/>
            <person name="Thornton R.D."/>
            <person name="Trejos Z.Y."/>
            <person name="Usmani K."/>
            <person name="Vattathil S."/>
            <person name="Villasana D."/>
            <person name="Walker D.L."/>
            <person name="Wang S."/>
            <person name="Wang K."/>
            <person name="White C.S."/>
            <person name="Williams A.C."/>
            <person name="Williamson J."/>
            <person name="Wilson K."/>
            <person name="Woghiren I.O."/>
            <person name="Woodworth J.R."/>
            <person name="Worley K.C."/>
            <person name="Wright R.A."/>
            <person name="Wu W."/>
            <person name="Young L."/>
            <person name="Zhang L."/>
            <person name="Zhang J."/>
            <person name="Zhu Y."/>
            <person name="Muzny D.M."/>
            <person name="Weinstock G."/>
            <person name="Gibbs R.A."/>
        </authorList>
    </citation>
    <scope>NUCLEOTIDE SEQUENCE [LARGE SCALE GENOMIC DNA]</scope>
    <source>
        <strain evidence="2">LSR1</strain>
    </source>
</reference>
<evidence type="ECO:0000313" key="1">
    <source>
        <dbReference type="EnsemblMetazoa" id="XP_029341115.1"/>
    </source>
</evidence>
<dbReference type="EnsemblMetazoa" id="XM_029485255.1">
    <property type="protein sequence ID" value="XP_029341115.1"/>
    <property type="gene ID" value="LOC100573315"/>
</dbReference>
<keyword evidence="2" id="KW-1185">Reference proteome</keyword>
<dbReference type="GeneID" id="100573315"/>
<dbReference type="OrthoDB" id="6604008at2759"/>
<dbReference type="AlphaFoldDB" id="A0A8R2NJH0"/>
<organism evidence="1 2">
    <name type="scientific">Acyrthosiphon pisum</name>
    <name type="common">Pea aphid</name>
    <dbReference type="NCBI Taxonomy" id="7029"/>
    <lineage>
        <taxon>Eukaryota</taxon>
        <taxon>Metazoa</taxon>
        <taxon>Ecdysozoa</taxon>
        <taxon>Arthropoda</taxon>
        <taxon>Hexapoda</taxon>
        <taxon>Insecta</taxon>
        <taxon>Pterygota</taxon>
        <taxon>Neoptera</taxon>
        <taxon>Paraneoptera</taxon>
        <taxon>Hemiptera</taxon>
        <taxon>Sternorrhyncha</taxon>
        <taxon>Aphidomorpha</taxon>
        <taxon>Aphidoidea</taxon>
        <taxon>Aphididae</taxon>
        <taxon>Macrosiphini</taxon>
        <taxon>Acyrthosiphon</taxon>
    </lineage>
</organism>